<dbReference type="EMBL" id="JAACJJ010000004">
    <property type="protein sequence ID" value="KAF5328434.1"/>
    <property type="molecule type" value="Genomic_DNA"/>
</dbReference>
<sequence length="352" mass="39296">MHWDVNQPDISIPSDSFLFMHAGITSLEFYLQSSLPLSQTREFLDDIPQRTPFLTAINVRTAVRVAELEGNICTLLDHLPRLQLISLPKNYLTSRIATALSTSPALRALQIGTTWDRGVNVVAPVVPAGGFLSLNKLEVVMPFADAALRIDAVTTGSALDELLISSPNRSSDDMKRILDICANKHRRIRQLNLECYDNEERSSLNFQTFHSLKKLSSLTSINIIHRSPMVMSPAEFTSIISSLTQLTRLCFNQSPLYCETASFGLDILPIIARSCKNLTTLKLFLDARLPLPEEEPHTRESLFVNLRCLSLGVSVITEETCHPAAMFLSTYLPLECELDHGADWVSELRRTG</sequence>
<protein>
    <recommendedName>
        <fullName evidence="3">F-box domain-containing protein</fullName>
    </recommendedName>
</protein>
<dbReference type="Gene3D" id="3.80.10.10">
    <property type="entry name" value="Ribonuclease Inhibitor"/>
    <property type="match status" value="1"/>
</dbReference>
<dbReference type="InterPro" id="IPR032675">
    <property type="entry name" value="LRR_dom_sf"/>
</dbReference>
<keyword evidence="2" id="KW-1185">Reference proteome</keyword>
<proteinExistence type="predicted"/>
<organism evidence="1 2">
    <name type="scientific">Psilocybe cf. subviscida</name>
    <dbReference type="NCBI Taxonomy" id="2480587"/>
    <lineage>
        <taxon>Eukaryota</taxon>
        <taxon>Fungi</taxon>
        <taxon>Dikarya</taxon>
        <taxon>Basidiomycota</taxon>
        <taxon>Agaricomycotina</taxon>
        <taxon>Agaricomycetes</taxon>
        <taxon>Agaricomycetidae</taxon>
        <taxon>Agaricales</taxon>
        <taxon>Agaricineae</taxon>
        <taxon>Strophariaceae</taxon>
        <taxon>Psilocybe</taxon>
    </lineage>
</organism>
<evidence type="ECO:0000313" key="1">
    <source>
        <dbReference type="EMBL" id="KAF5328434.1"/>
    </source>
</evidence>
<dbReference type="SUPFAM" id="SSF52047">
    <property type="entry name" value="RNI-like"/>
    <property type="match status" value="1"/>
</dbReference>
<evidence type="ECO:0000313" key="2">
    <source>
        <dbReference type="Proteomes" id="UP000567179"/>
    </source>
</evidence>
<dbReference type="OrthoDB" id="2447803at2759"/>
<gene>
    <name evidence="1" type="ORF">D9619_013298</name>
</gene>
<evidence type="ECO:0008006" key="3">
    <source>
        <dbReference type="Google" id="ProtNLM"/>
    </source>
</evidence>
<comment type="caution">
    <text evidence="1">The sequence shown here is derived from an EMBL/GenBank/DDBJ whole genome shotgun (WGS) entry which is preliminary data.</text>
</comment>
<dbReference type="Proteomes" id="UP000567179">
    <property type="component" value="Unassembled WGS sequence"/>
</dbReference>
<dbReference type="AlphaFoldDB" id="A0A8H5BSH7"/>
<reference evidence="1 2" key="1">
    <citation type="journal article" date="2020" name="ISME J.">
        <title>Uncovering the hidden diversity of litter-decomposition mechanisms in mushroom-forming fungi.</title>
        <authorList>
            <person name="Floudas D."/>
            <person name="Bentzer J."/>
            <person name="Ahren D."/>
            <person name="Johansson T."/>
            <person name="Persson P."/>
            <person name="Tunlid A."/>
        </authorList>
    </citation>
    <scope>NUCLEOTIDE SEQUENCE [LARGE SCALE GENOMIC DNA]</scope>
    <source>
        <strain evidence="1 2">CBS 101986</strain>
    </source>
</reference>
<accession>A0A8H5BSH7</accession>
<name>A0A8H5BSH7_9AGAR</name>